<evidence type="ECO:0000313" key="6">
    <source>
        <dbReference type="Proteomes" id="UP001602013"/>
    </source>
</evidence>
<dbReference type="PANTHER" id="PTHR10578:SF143">
    <property type="entry name" value="FMN-DEPENDENT ALPHA-HYDROXY ACID DEHYDROGENASE PB1A11.03"/>
    <property type="match status" value="1"/>
</dbReference>
<dbReference type="InterPro" id="IPR008259">
    <property type="entry name" value="FMN_hydac_DH_AS"/>
</dbReference>
<reference evidence="5 6" key="1">
    <citation type="submission" date="2024-10" db="EMBL/GenBank/DDBJ databases">
        <title>The Natural Products Discovery Center: Release of the First 8490 Sequenced Strains for Exploring Actinobacteria Biosynthetic Diversity.</title>
        <authorList>
            <person name="Kalkreuter E."/>
            <person name="Kautsar S.A."/>
            <person name="Yang D."/>
            <person name="Bader C.D."/>
            <person name="Teijaro C.N."/>
            <person name="Fluegel L."/>
            <person name="Davis C.M."/>
            <person name="Simpson J.R."/>
            <person name="Lauterbach L."/>
            <person name="Steele A.D."/>
            <person name="Gui C."/>
            <person name="Meng S."/>
            <person name="Li G."/>
            <person name="Viehrig K."/>
            <person name="Ye F."/>
            <person name="Su P."/>
            <person name="Kiefer A.F."/>
            <person name="Nichols A."/>
            <person name="Cepeda A.J."/>
            <person name="Yan W."/>
            <person name="Fan B."/>
            <person name="Jiang Y."/>
            <person name="Adhikari A."/>
            <person name="Zheng C.-J."/>
            <person name="Schuster L."/>
            <person name="Cowan T.M."/>
            <person name="Smanski M.J."/>
            <person name="Chevrette M.G."/>
            <person name="De Carvalho L.P.S."/>
            <person name="Shen B."/>
        </authorList>
    </citation>
    <scope>NUCLEOTIDE SEQUENCE [LARGE SCALE GENOMIC DNA]</scope>
    <source>
        <strain evidence="5 6">NPDC002173</strain>
    </source>
</reference>
<name>A0ABW6SLN9_9ACTN</name>
<organism evidence="5 6">
    <name type="scientific">Microtetraspora malaysiensis</name>
    <dbReference type="NCBI Taxonomy" id="161358"/>
    <lineage>
        <taxon>Bacteria</taxon>
        <taxon>Bacillati</taxon>
        <taxon>Actinomycetota</taxon>
        <taxon>Actinomycetes</taxon>
        <taxon>Streptosporangiales</taxon>
        <taxon>Streptosporangiaceae</taxon>
        <taxon>Microtetraspora</taxon>
    </lineage>
</organism>
<dbReference type="SUPFAM" id="SSF51395">
    <property type="entry name" value="FMN-linked oxidoreductases"/>
    <property type="match status" value="1"/>
</dbReference>
<dbReference type="Gene3D" id="3.20.20.70">
    <property type="entry name" value="Aldolase class I"/>
    <property type="match status" value="1"/>
</dbReference>
<comment type="cofactor">
    <cofactor evidence="1">
        <name>FMN</name>
        <dbReference type="ChEBI" id="CHEBI:58210"/>
    </cofactor>
</comment>
<protein>
    <submittedName>
        <fullName evidence="5">Alpha-hydroxy-acid oxidizing protein</fullName>
    </submittedName>
</protein>
<dbReference type="InterPro" id="IPR037396">
    <property type="entry name" value="FMN_HAD"/>
</dbReference>
<dbReference type="InterPro" id="IPR013785">
    <property type="entry name" value="Aldolase_TIM"/>
</dbReference>
<dbReference type="Proteomes" id="UP001602013">
    <property type="component" value="Unassembled WGS sequence"/>
</dbReference>
<dbReference type="RefSeq" id="WP_387410110.1">
    <property type="nucleotide sequence ID" value="NZ_JBIASD010000005.1"/>
</dbReference>
<evidence type="ECO:0000259" key="4">
    <source>
        <dbReference type="PROSITE" id="PS51349"/>
    </source>
</evidence>
<feature type="domain" description="FMN hydroxy acid dehydrogenase" evidence="4">
    <location>
        <begin position="50"/>
        <end position="418"/>
    </location>
</feature>
<dbReference type="PROSITE" id="PS00557">
    <property type="entry name" value="FMN_HYDROXY_ACID_DH_1"/>
    <property type="match status" value="1"/>
</dbReference>
<comment type="similarity">
    <text evidence="3">Belongs to the FMN-dependent alpha-hydroxy acid dehydrogenase family.</text>
</comment>
<keyword evidence="2" id="KW-0560">Oxidoreductase</keyword>
<sequence length="418" mass="44794">MSALPMTATGKILKRELAHPPPARLDLRRRNMPNFSDFNLNIYLNGLNGEKPRYPVTCGDLEALAAEKLDPVLYDYVAGGAGDEATQRGNVTAFERWGIVPRMFSGAAERDLSVELFGRRYPTPLMMAPIGVVGIMHESRHGDLEVAKAAAATGVPMVASTLTQDPMEDVAVALGDTPGFYQLYTPNDRELAESFVRRAEAAGYAGIVVTLDTWSLGWRPRDLRHASMPQLQGLCLANYFSDPVFRSRLEKTPEKDPAAATFAWALTFGNPALSWDDLAWLRGLTGLPLLLKGICHPDDVRRARDGGVDGIYCSNHGGRQAASAPALDFLPAVVAAAEGMPVIFDSGVRTGVDVVKALALGATAVAVGRPYGWGITLGGAAGAEHVLRCLLAEADLTMGLNGYRSIADLSPDVLVRVP</sequence>
<accession>A0ABW6SLN9</accession>
<evidence type="ECO:0000256" key="1">
    <source>
        <dbReference type="ARBA" id="ARBA00001917"/>
    </source>
</evidence>
<keyword evidence="6" id="KW-1185">Reference proteome</keyword>
<dbReference type="PIRSF" id="PIRSF000138">
    <property type="entry name" value="Al-hdrx_acd_dh"/>
    <property type="match status" value="1"/>
</dbReference>
<dbReference type="PROSITE" id="PS51349">
    <property type="entry name" value="FMN_HYDROXY_ACID_DH_2"/>
    <property type="match status" value="1"/>
</dbReference>
<dbReference type="InterPro" id="IPR012133">
    <property type="entry name" value="Alpha-hydoxy_acid_DH_FMN"/>
</dbReference>
<dbReference type="Pfam" id="PF01070">
    <property type="entry name" value="FMN_dh"/>
    <property type="match status" value="1"/>
</dbReference>
<proteinExistence type="inferred from homology"/>
<dbReference type="PANTHER" id="PTHR10578">
    <property type="entry name" value="S -2-HYDROXY-ACID OXIDASE-RELATED"/>
    <property type="match status" value="1"/>
</dbReference>
<dbReference type="EMBL" id="JBIASD010000005">
    <property type="protein sequence ID" value="MFF3665887.1"/>
    <property type="molecule type" value="Genomic_DNA"/>
</dbReference>
<evidence type="ECO:0000313" key="5">
    <source>
        <dbReference type="EMBL" id="MFF3665887.1"/>
    </source>
</evidence>
<comment type="caution">
    <text evidence="5">The sequence shown here is derived from an EMBL/GenBank/DDBJ whole genome shotgun (WGS) entry which is preliminary data.</text>
</comment>
<evidence type="ECO:0000256" key="3">
    <source>
        <dbReference type="ARBA" id="ARBA00024042"/>
    </source>
</evidence>
<evidence type="ECO:0000256" key="2">
    <source>
        <dbReference type="ARBA" id="ARBA00023002"/>
    </source>
</evidence>
<gene>
    <name evidence="5" type="ORF">ACFYXI_09860</name>
</gene>
<dbReference type="InterPro" id="IPR000262">
    <property type="entry name" value="FMN-dep_DH"/>
</dbReference>